<proteinExistence type="predicted"/>
<sequence length="38" mass="4712">MHAKLVFDHMFAIWMYYSMFIIINQPDSKNFLRVAEFR</sequence>
<keyword evidence="1" id="KW-0472">Membrane</keyword>
<keyword evidence="1" id="KW-0812">Transmembrane</keyword>
<feature type="transmembrane region" description="Helical" evidence="1">
    <location>
        <begin position="6"/>
        <end position="23"/>
    </location>
</feature>
<protein>
    <submittedName>
        <fullName evidence="2">Uncharacterized protein</fullName>
    </submittedName>
</protein>
<organism evidence="2">
    <name type="scientific">Myoviridae sp. ctqEN1</name>
    <dbReference type="NCBI Taxonomy" id="2827709"/>
    <lineage>
        <taxon>Viruses</taxon>
        <taxon>Duplodnaviria</taxon>
        <taxon>Heunggongvirae</taxon>
        <taxon>Uroviricota</taxon>
        <taxon>Caudoviricetes</taxon>
    </lineage>
</organism>
<reference evidence="2" key="1">
    <citation type="journal article" date="2021" name="Proc. Natl. Acad. Sci. U.S.A.">
        <title>A Catalog of Tens of Thousands of Viruses from Human Metagenomes Reveals Hidden Associations with Chronic Diseases.</title>
        <authorList>
            <person name="Tisza M.J."/>
            <person name="Buck C.B."/>
        </authorList>
    </citation>
    <scope>NUCLEOTIDE SEQUENCE</scope>
    <source>
        <strain evidence="2">CtqEN1</strain>
    </source>
</reference>
<evidence type="ECO:0000256" key="1">
    <source>
        <dbReference type="SAM" id="Phobius"/>
    </source>
</evidence>
<dbReference type="EMBL" id="BK032535">
    <property type="protein sequence ID" value="DAF46318.1"/>
    <property type="molecule type" value="Genomic_DNA"/>
</dbReference>
<keyword evidence="1" id="KW-1133">Transmembrane helix</keyword>
<evidence type="ECO:0000313" key="2">
    <source>
        <dbReference type="EMBL" id="DAF46318.1"/>
    </source>
</evidence>
<accession>A0A8S5S5X2</accession>
<name>A0A8S5S5X2_9CAUD</name>